<feature type="region of interest" description="Disordered" evidence="4">
    <location>
        <begin position="301"/>
        <end position="321"/>
    </location>
</feature>
<protein>
    <recommendedName>
        <fullName evidence="7">Nucleosome assembly protein</fullName>
    </recommendedName>
</protein>
<dbReference type="GO" id="GO:0005634">
    <property type="term" value="C:nucleus"/>
    <property type="evidence" value="ECO:0007669"/>
    <property type="project" value="InterPro"/>
</dbReference>
<dbReference type="GO" id="GO:0000724">
    <property type="term" value="P:double-strand break repair via homologous recombination"/>
    <property type="evidence" value="ECO:0007669"/>
    <property type="project" value="UniProtKB-ARBA"/>
</dbReference>
<dbReference type="Proteomes" id="UP001457282">
    <property type="component" value="Unassembled WGS sequence"/>
</dbReference>
<dbReference type="InterPro" id="IPR002164">
    <property type="entry name" value="NAP_family"/>
</dbReference>
<dbReference type="AlphaFoldDB" id="A0AAW1YGD8"/>
<keyword evidence="6" id="KW-1185">Reference proteome</keyword>
<evidence type="ECO:0000256" key="3">
    <source>
        <dbReference type="RuleBase" id="RU003876"/>
    </source>
</evidence>
<reference evidence="5 6" key="1">
    <citation type="journal article" date="2023" name="G3 (Bethesda)">
        <title>A chromosome-length genome assembly and annotation of blackberry (Rubus argutus, cv. 'Hillquist').</title>
        <authorList>
            <person name="Bruna T."/>
            <person name="Aryal R."/>
            <person name="Dudchenko O."/>
            <person name="Sargent D.J."/>
            <person name="Mead D."/>
            <person name="Buti M."/>
            <person name="Cavallini A."/>
            <person name="Hytonen T."/>
            <person name="Andres J."/>
            <person name="Pham M."/>
            <person name="Weisz D."/>
            <person name="Mascagni F."/>
            <person name="Usai G."/>
            <person name="Natali L."/>
            <person name="Bassil N."/>
            <person name="Fernandez G.E."/>
            <person name="Lomsadze A."/>
            <person name="Armour M."/>
            <person name="Olukolu B."/>
            <person name="Poorten T."/>
            <person name="Britton C."/>
            <person name="Davik J."/>
            <person name="Ashrafi H."/>
            <person name="Aiden E.L."/>
            <person name="Borodovsky M."/>
            <person name="Worthington M."/>
        </authorList>
    </citation>
    <scope>NUCLEOTIDE SEQUENCE [LARGE SCALE GENOMIC DNA]</scope>
    <source>
        <strain evidence="5">PI 553951</strain>
    </source>
</reference>
<evidence type="ECO:0000313" key="5">
    <source>
        <dbReference type="EMBL" id="KAK9947466.1"/>
    </source>
</evidence>
<dbReference type="SUPFAM" id="SSF143113">
    <property type="entry name" value="NAP-like"/>
    <property type="match status" value="1"/>
</dbReference>
<dbReference type="GO" id="GO:0006334">
    <property type="term" value="P:nucleosome assembly"/>
    <property type="evidence" value="ECO:0007669"/>
    <property type="project" value="InterPro"/>
</dbReference>
<dbReference type="Pfam" id="PF00956">
    <property type="entry name" value="NAP"/>
    <property type="match status" value="1"/>
</dbReference>
<dbReference type="EMBL" id="JBEDUW010000001">
    <property type="protein sequence ID" value="KAK9947466.1"/>
    <property type="molecule type" value="Genomic_DNA"/>
</dbReference>
<gene>
    <name evidence="5" type="ORF">M0R45_003090</name>
</gene>
<dbReference type="InterPro" id="IPR037231">
    <property type="entry name" value="NAP-like_sf"/>
</dbReference>
<dbReference type="Gene3D" id="3.30.1120.90">
    <property type="entry name" value="Nucleosome assembly protein"/>
    <property type="match status" value="1"/>
</dbReference>
<comment type="similarity">
    <text evidence="1 3">Belongs to the nucleosome assembly protein (NAP) family.</text>
</comment>
<evidence type="ECO:0008006" key="7">
    <source>
        <dbReference type="Google" id="ProtNLM"/>
    </source>
</evidence>
<evidence type="ECO:0000313" key="6">
    <source>
        <dbReference type="Proteomes" id="UP001457282"/>
    </source>
</evidence>
<proteinExistence type="inferred from homology"/>
<sequence length="321" mass="37535">MADDHGSHGTKRAKTSINDDVSDAGDAAIKAYLAYALGHYMPLHTKDLGNNTKLSYPPQIAFEFRPDRYHAADSKIRRDKLEKIHADILKEEDIFIKERNKWLADHGDLSTNKNEFFVKRCLWETRFNEEHLQPLYEKRCDVAKGISWFWHTAMLANKRLRKHITERDKEALYLLNDIKSRRTSNMKGFELKFTFGTPNHYFKNDFLIKTYELTGDNESISLKAIGTEIDWCPFQNLTQTVTGKSRESFFNFFDTVTYHNRLSFDEEADELKGKIPMDYVIGATFRDKIIPHSIMWNRFLEEDDSDDSDDSDSDDESEDTR</sequence>
<accession>A0AAW1YGD8</accession>
<evidence type="ECO:0000256" key="4">
    <source>
        <dbReference type="SAM" id="MobiDB-lite"/>
    </source>
</evidence>
<comment type="caution">
    <text evidence="5">The sequence shown here is derived from an EMBL/GenBank/DDBJ whole genome shotgun (WGS) entry which is preliminary data.</text>
</comment>
<keyword evidence="2" id="KW-0143">Chaperone</keyword>
<evidence type="ECO:0000256" key="1">
    <source>
        <dbReference type="ARBA" id="ARBA00009947"/>
    </source>
</evidence>
<dbReference type="GO" id="GO:0042393">
    <property type="term" value="F:histone binding"/>
    <property type="evidence" value="ECO:0007669"/>
    <property type="project" value="UniProtKB-ARBA"/>
</dbReference>
<organism evidence="5 6">
    <name type="scientific">Rubus argutus</name>
    <name type="common">Southern blackberry</name>
    <dbReference type="NCBI Taxonomy" id="59490"/>
    <lineage>
        <taxon>Eukaryota</taxon>
        <taxon>Viridiplantae</taxon>
        <taxon>Streptophyta</taxon>
        <taxon>Embryophyta</taxon>
        <taxon>Tracheophyta</taxon>
        <taxon>Spermatophyta</taxon>
        <taxon>Magnoliopsida</taxon>
        <taxon>eudicotyledons</taxon>
        <taxon>Gunneridae</taxon>
        <taxon>Pentapetalae</taxon>
        <taxon>rosids</taxon>
        <taxon>fabids</taxon>
        <taxon>Rosales</taxon>
        <taxon>Rosaceae</taxon>
        <taxon>Rosoideae</taxon>
        <taxon>Rosoideae incertae sedis</taxon>
        <taxon>Rubus</taxon>
    </lineage>
</organism>
<dbReference type="PANTHER" id="PTHR11875">
    <property type="entry name" value="TESTIS-SPECIFIC Y-ENCODED PROTEIN"/>
    <property type="match status" value="1"/>
</dbReference>
<name>A0AAW1YGD8_RUBAR</name>
<evidence type="ECO:0000256" key="2">
    <source>
        <dbReference type="ARBA" id="ARBA00023186"/>
    </source>
</evidence>